<organism evidence="12 13">
    <name type="scientific">Aplysia californica</name>
    <name type="common">California sea hare</name>
    <dbReference type="NCBI Taxonomy" id="6500"/>
    <lineage>
        <taxon>Eukaryota</taxon>
        <taxon>Metazoa</taxon>
        <taxon>Spiralia</taxon>
        <taxon>Lophotrochozoa</taxon>
        <taxon>Mollusca</taxon>
        <taxon>Gastropoda</taxon>
        <taxon>Heterobranchia</taxon>
        <taxon>Euthyneura</taxon>
        <taxon>Tectipleura</taxon>
        <taxon>Aplysiida</taxon>
        <taxon>Aplysioidea</taxon>
        <taxon>Aplysiidae</taxon>
        <taxon>Aplysia</taxon>
    </lineage>
</organism>
<comment type="similarity">
    <text evidence="1">Belongs to the P-Pant transferase superfamily. AcpS family.</text>
</comment>
<evidence type="ECO:0000256" key="3">
    <source>
        <dbReference type="ARBA" id="ARBA00016301"/>
    </source>
</evidence>
<evidence type="ECO:0000256" key="8">
    <source>
        <dbReference type="ARBA" id="ARBA00048794"/>
    </source>
</evidence>
<name>A0ABM0ZXT2_APLCA</name>
<evidence type="ECO:0000313" key="13">
    <source>
        <dbReference type="RefSeq" id="XP_012936702.1"/>
    </source>
</evidence>
<dbReference type="Pfam" id="PF22624">
    <property type="entry name" value="AASDHPPT_N"/>
    <property type="match status" value="1"/>
</dbReference>
<dbReference type="EC" id="2.7.8.7" evidence="2"/>
<gene>
    <name evidence="13" type="primary">LOC101864136</name>
</gene>
<evidence type="ECO:0000313" key="12">
    <source>
        <dbReference type="Proteomes" id="UP000694888"/>
    </source>
</evidence>
<feature type="region of interest" description="Disordered" evidence="9">
    <location>
        <begin position="274"/>
        <end position="300"/>
    </location>
</feature>
<evidence type="ECO:0000256" key="9">
    <source>
        <dbReference type="SAM" id="MobiDB-lite"/>
    </source>
</evidence>
<proteinExistence type="inferred from homology"/>
<feature type="compositionally biased region" description="Basic and acidic residues" evidence="9">
    <location>
        <begin position="282"/>
        <end position="300"/>
    </location>
</feature>
<feature type="domain" description="4'-phosphopantetheinyl transferase N-terminal" evidence="11">
    <location>
        <begin position="15"/>
        <end position="114"/>
    </location>
</feature>
<dbReference type="SUPFAM" id="SSF56214">
    <property type="entry name" value="4'-phosphopantetheinyl transferase"/>
    <property type="match status" value="2"/>
</dbReference>
<dbReference type="Pfam" id="PF01648">
    <property type="entry name" value="ACPS"/>
    <property type="match status" value="1"/>
</dbReference>
<dbReference type="InterPro" id="IPR050559">
    <property type="entry name" value="P-Pant_transferase_sf"/>
</dbReference>
<dbReference type="InterPro" id="IPR055066">
    <property type="entry name" value="AASDHPPT_N"/>
</dbReference>
<feature type="domain" description="4'-phosphopantetheinyl transferase" evidence="10">
    <location>
        <begin position="118"/>
        <end position="234"/>
    </location>
</feature>
<keyword evidence="12" id="KW-1185">Reference proteome</keyword>
<dbReference type="Proteomes" id="UP000694888">
    <property type="component" value="Unplaced"/>
</dbReference>
<dbReference type="RefSeq" id="XP_012936702.1">
    <property type="nucleotide sequence ID" value="XM_013081248.2"/>
</dbReference>
<comment type="catalytic activity">
    <reaction evidence="8">
        <text>apo-[ACP] + acetyl-CoA = acetyl-[ACP] + adenosine 3',5'-bisphosphate + H(+)</text>
        <dbReference type="Rhea" id="RHEA:46564"/>
        <dbReference type="Rhea" id="RHEA-COMP:9621"/>
        <dbReference type="Rhea" id="RHEA-COMP:9690"/>
        <dbReference type="ChEBI" id="CHEBI:15378"/>
        <dbReference type="ChEBI" id="CHEBI:29999"/>
        <dbReference type="ChEBI" id="CHEBI:57288"/>
        <dbReference type="ChEBI" id="CHEBI:58343"/>
        <dbReference type="ChEBI" id="CHEBI:78446"/>
    </reaction>
    <physiologicalReaction direction="left-to-right" evidence="8">
        <dbReference type="Rhea" id="RHEA:46565"/>
    </physiologicalReaction>
</comment>
<evidence type="ECO:0000259" key="11">
    <source>
        <dbReference type="Pfam" id="PF22624"/>
    </source>
</evidence>
<accession>A0ABM0ZXT2</accession>
<dbReference type="GeneID" id="101864136"/>
<evidence type="ECO:0000256" key="5">
    <source>
        <dbReference type="ARBA" id="ARBA00030484"/>
    </source>
</evidence>
<dbReference type="InterPro" id="IPR008278">
    <property type="entry name" value="4-PPantetheinyl_Trfase_dom"/>
</dbReference>
<comment type="catalytic activity">
    <reaction evidence="7">
        <text>apo-[ACP] + CoA = holo-[ACP] + adenosine 3',5'-bisphosphate + H(+)</text>
        <dbReference type="Rhea" id="RHEA:12068"/>
        <dbReference type="Rhea" id="RHEA-COMP:9685"/>
        <dbReference type="Rhea" id="RHEA-COMP:9690"/>
        <dbReference type="ChEBI" id="CHEBI:15378"/>
        <dbReference type="ChEBI" id="CHEBI:29999"/>
        <dbReference type="ChEBI" id="CHEBI:57287"/>
        <dbReference type="ChEBI" id="CHEBI:58343"/>
        <dbReference type="ChEBI" id="CHEBI:64479"/>
        <dbReference type="EC" id="2.7.8.7"/>
    </reaction>
    <physiologicalReaction direction="left-to-right" evidence="7">
        <dbReference type="Rhea" id="RHEA:12069"/>
    </physiologicalReaction>
</comment>
<evidence type="ECO:0000256" key="1">
    <source>
        <dbReference type="ARBA" id="ARBA00006195"/>
    </source>
</evidence>
<evidence type="ECO:0000256" key="7">
    <source>
        <dbReference type="ARBA" id="ARBA00048641"/>
    </source>
</evidence>
<sequence>MFCGRSVRLAVNSRTWNPTQAEWQLAAQCVQNEEKHRIGKFIFKKDAKSAMVGRLLLRYGVSKMLDVPYRSLKFCRTEKGKPYLTSPAEKCLPHCELSFNISHQGDFVVFAAEKERLVGVDIMKVEWPRSKPVSEFFDTLERQLTTHEWKEVKSRIGDMEQLKTFFRLWCLKESLVKAWGTGIGFEVNRLSFHFGTPELASDVMCTDTSVEIDGEPAPDWSFHETLLADHCVAVAVKRSCKDEAAPVTVATSPPEDKEPPKFHVMDVQELLSGCEPLAGSSPDREYWEEFSGREEEPGLR</sequence>
<dbReference type="InterPro" id="IPR037143">
    <property type="entry name" value="4-PPantetheinyl_Trfase_dom_sf"/>
</dbReference>
<evidence type="ECO:0000256" key="4">
    <source>
        <dbReference type="ARBA" id="ARBA00022679"/>
    </source>
</evidence>
<protein>
    <recommendedName>
        <fullName evidence="3">L-aminoadipate-semialdehyde dehydrogenase-phosphopantetheinyl transferase</fullName>
        <ecNumber evidence="2">2.7.8.7</ecNumber>
    </recommendedName>
    <alternativeName>
        <fullName evidence="5">4'-phosphopantetheinyl transferase</fullName>
    </alternativeName>
    <alternativeName>
        <fullName evidence="6">Alpha-aminoadipic semialdehyde dehydrogenase-phosphopantetheinyl transferase</fullName>
    </alternativeName>
</protein>
<reference evidence="13" key="1">
    <citation type="submission" date="2025-08" db="UniProtKB">
        <authorList>
            <consortium name="RefSeq"/>
        </authorList>
    </citation>
    <scope>IDENTIFICATION</scope>
</reference>
<dbReference type="PANTHER" id="PTHR12215:SF10">
    <property type="entry name" value="L-AMINOADIPATE-SEMIALDEHYDE DEHYDROGENASE-PHOSPHOPANTETHEINYL TRANSFERASE"/>
    <property type="match status" value="1"/>
</dbReference>
<dbReference type="GO" id="GO:0016740">
    <property type="term" value="F:transferase activity"/>
    <property type="evidence" value="ECO:0007669"/>
    <property type="project" value="UniProtKB-KW"/>
</dbReference>
<keyword evidence="4 13" id="KW-0808">Transferase</keyword>
<evidence type="ECO:0000259" key="10">
    <source>
        <dbReference type="Pfam" id="PF01648"/>
    </source>
</evidence>
<evidence type="ECO:0000256" key="2">
    <source>
        <dbReference type="ARBA" id="ARBA00013172"/>
    </source>
</evidence>
<dbReference type="Gene3D" id="3.90.470.20">
    <property type="entry name" value="4'-phosphopantetheinyl transferase domain"/>
    <property type="match status" value="2"/>
</dbReference>
<dbReference type="PANTHER" id="PTHR12215">
    <property type="entry name" value="PHOSPHOPANTETHEINE TRANSFERASE"/>
    <property type="match status" value="1"/>
</dbReference>
<evidence type="ECO:0000256" key="6">
    <source>
        <dbReference type="ARBA" id="ARBA00033443"/>
    </source>
</evidence>